<name>A0A674G8L8_TAEGU</name>
<dbReference type="SUPFAM" id="SSF103473">
    <property type="entry name" value="MFS general substrate transporter"/>
    <property type="match status" value="1"/>
</dbReference>
<evidence type="ECO:0000259" key="7">
    <source>
        <dbReference type="PROSITE" id="PS50850"/>
    </source>
</evidence>
<dbReference type="Gene3D" id="1.20.1250.20">
    <property type="entry name" value="MFS general substrate transporter like domains"/>
    <property type="match status" value="1"/>
</dbReference>
<dbReference type="Pfam" id="PF00083">
    <property type="entry name" value="Sugar_tr"/>
    <property type="match status" value="1"/>
</dbReference>
<keyword evidence="9" id="KW-1185">Reference proteome</keyword>
<dbReference type="Proteomes" id="UP000007754">
    <property type="component" value="Unplaced"/>
</dbReference>
<feature type="transmembrane region" description="Helical" evidence="6">
    <location>
        <begin position="331"/>
        <end position="353"/>
    </location>
</feature>
<feature type="region of interest" description="Disordered" evidence="5">
    <location>
        <begin position="1"/>
        <end position="44"/>
    </location>
</feature>
<feature type="transmembrane region" description="Helical" evidence="6">
    <location>
        <begin position="365"/>
        <end position="382"/>
    </location>
</feature>
<dbReference type="OMA" id="TKASHGM"/>
<dbReference type="InParanoid" id="A0A674G8L8"/>
<keyword evidence="3 6" id="KW-1133">Transmembrane helix</keyword>
<organism evidence="8 9">
    <name type="scientific">Taeniopygia guttata</name>
    <name type="common">Zebra finch</name>
    <name type="synonym">Poephila guttata</name>
    <dbReference type="NCBI Taxonomy" id="59729"/>
    <lineage>
        <taxon>Eukaryota</taxon>
        <taxon>Metazoa</taxon>
        <taxon>Chordata</taxon>
        <taxon>Craniata</taxon>
        <taxon>Vertebrata</taxon>
        <taxon>Euteleostomi</taxon>
        <taxon>Archelosauria</taxon>
        <taxon>Archosauria</taxon>
        <taxon>Dinosauria</taxon>
        <taxon>Saurischia</taxon>
        <taxon>Theropoda</taxon>
        <taxon>Coelurosauria</taxon>
        <taxon>Aves</taxon>
        <taxon>Neognathae</taxon>
        <taxon>Neoaves</taxon>
        <taxon>Telluraves</taxon>
        <taxon>Australaves</taxon>
        <taxon>Passeriformes</taxon>
        <taxon>Passeroidea</taxon>
        <taxon>Estrildidae</taxon>
        <taxon>Estrildinae</taxon>
        <taxon>Taeniopygia</taxon>
    </lineage>
</organism>
<feature type="domain" description="Major facilitator superfamily (MFS) profile" evidence="7">
    <location>
        <begin position="221"/>
        <end position="645"/>
    </location>
</feature>
<feature type="transmembrane region" description="Helical" evidence="6">
    <location>
        <begin position="474"/>
        <end position="492"/>
    </location>
</feature>
<evidence type="ECO:0000256" key="5">
    <source>
        <dbReference type="SAM" id="MobiDB-lite"/>
    </source>
</evidence>
<dbReference type="InterPro" id="IPR036259">
    <property type="entry name" value="MFS_trans_sf"/>
</dbReference>
<feature type="transmembrane region" description="Helical" evidence="6">
    <location>
        <begin position="558"/>
        <end position="580"/>
    </location>
</feature>
<feature type="compositionally biased region" description="Low complexity" evidence="5">
    <location>
        <begin position="1"/>
        <end position="10"/>
    </location>
</feature>
<feature type="transmembrane region" description="Helical" evidence="6">
    <location>
        <begin position="504"/>
        <end position="528"/>
    </location>
</feature>
<evidence type="ECO:0000256" key="4">
    <source>
        <dbReference type="ARBA" id="ARBA00023136"/>
    </source>
</evidence>
<keyword evidence="2 6" id="KW-0812">Transmembrane</keyword>
<reference evidence="8" key="1">
    <citation type="submission" date="2025-08" db="UniProtKB">
        <authorList>
            <consortium name="Ensembl"/>
        </authorList>
    </citation>
    <scope>IDENTIFICATION</scope>
</reference>
<dbReference type="AlphaFoldDB" id="A0A674G8L8"/>
<evidence type="ECO:0000256" key="3">
    <source>
        <dbReference type="ARBA" id="ARBA00022989"/>
    </source>
</evidence>
<protein>
    <recommendedName>
        <fullName evidence="7">Major facilitator superfamily (MFS) profile domain-containing protein</fullName>
    </recommendedName>
</protein>
<feature type="transmembrane region" description="Helical" evidence="6">
    <location>
        <begin position="274"/>
        <end position="293"/>
    </location>
</feature>
<feature type="transmembrane region" description="Helical" evidence="6">
    <location>
        <begin position="305"/>
        <end position="325"/>
    </location>
</feature>
<sequence length="680" mass="72917">MSGDPGSRGSRPPRHPWSPDILRALGCHRPRDPEDPRVHTPGPRHSGWCQSGCPAPPVIPHVPPIPPTLRCPRCPPARGPRGSQGRGSGRPGLCLINDPRWRSRTGQRGPGIPICRGLGASRLTRALSSSVRSPAMSFVELLARLGGMGRFQVTYVAALATPLLMLASHNLLQNFTAGTPEHHCQPRPAANATAADVPLVVSIPLDGHRRPQSCRRYVEPQWHLLDVNGSANGTATEAATEPCHDGWTYLDGIFTDTIITEWDLVCDSKKLKQVAQSIYMAGILLGSCLFGVLSDKFGRRALLTWCYLQLGATGVGTAAAPSLLVYCVCRFLTGLAMAGVSLNSASLCMEWIPTEARAVVGTINGYCYTLGQFVLAAVAFVLPRWRQLQLAVSLPFFVFFFYSWLYVESARWQVTSGRADLALRGLRKVARINGRKEEGDKLSEEALRALVHREPPLPGGAVAALARTPGMRTVSCGVSFVWFSTSFAYYGLAMDLQGFGFNVYLSQLVFGAVDIPAKLLSVLVISCLGRRPAQGGSLALAGLCILANIFVPSELPTLRMAFAVVGKGALAASFNCAYIFTGELFPTIIRQTGMGLGGTMARVGSMVAPLVRMMADVSPALPLVIYGAAPIVSAIATCFLPETRNAPLPETVKDVERRAGHLEDDDVAVPLSSTKSKDGA</sequence>
<dbReference type="Ensembl" id="ENSTGUT00000036564.1">
    <property type="protein sequence ID" value="ENSTGUP00000019016.1"/>
    <property type="gene ID" value="ENSTGUG00000022802.1"/>
</dbReference>
<accession>A0A674G8L8</accession>
<dbReference type="InterPro" id="IPR005828">
    <property type="entry name" value="MFS_sugar_transport-like"/>
</dbReference>
<comment type="subcellular location">
    <subcellularLocation>
        <location evidence="1">Membrane</location>
        <topology evidence="1">Multi-pass membrane protein</topology>
    </subcellularLocation>
</comment>
<evidence type="ECO:0000256" key="2">
    <source>
        <dbReference type="ARBA" id="ARBA00022692"/>
    </source>
</evidence>
<feature type="transmembrane region" description="Helical" evidence="6">
    <location>
        <begin position="388"/>
        <end position="407"/>
    </location>
</feature>
<dbReference type="GeneTree" id="ENSGT00940000154901"/>
<proteinExistence type="predicted"/>
<feature type="transmembrane region" description="Helical" evidence="6">
    <location>
        <begin position="535"/>
        <end position="552"/>
    </location>
</feature>
<evidence type="ECO:0000256" key="6">
    <source>
        <dbReference type="SAM" id="Phobius"/>
    </source>
</evidence>
<evidence type="ECO:0000313" key="8">
    <source>
        <dbReference type="Ensembl" id="ENSTGUP00000019016.1"/>
    </source>
</evidence>
<dbReference type="InterPro" id="IPR020846">
    <property type="entry name" value="MFS_dom"/>
</dbReference>
<dbReference type="PROSITE" id="PS50850">
    <property type="entry name" value="MFS"/>
    <property type="match status" value="1"/>
</dbReference>
<keyword evidence="4 6" id="KW-0472">Membrane</keyword>
<dbReference type="GO" id="GO:0022857">
    <property type="term" value="F:transmembrane transporter activity"/>
    <property type="evidence" value="ECO:0007669"/>
    <property type="project" value="InterPro"/>
</dbReference>
<dbReference type="PANTHER" id="PTHR24064">
    <property type="entry name" value="SOLUTE CARRIER FAMILY 22 MEMBER"/>
    <property type="match status" value="1"/>
</dbReference>
<dbReference type="GO" id="GO:0016020">
    <property type="term" value="C:membrane"/>
    <property type="evidence" value="ECO:0007669"/>
    <property type="project" value="UniProtKB-SubCell"/>
</dbReference>
<feature type="region of interest" description="Disordered" evidence="5">
    <location>
        <begin position="75"/>
        <end position="113"/>
    </location>
</feature>
<evidence type="ECO:0000313" key="9">
    <source>
        <dbReference type="Proteomes" id="UP000007754"/>
    </source>
</evidence>
<reference evidence="8" key="2">
    <citation type="submission" date="2025-09" db="UniProtKB">
        <authorList>
            <consortium name="Ensembl"/>
        </authorList>
    </citation>
    <scope>IDENTIFICATION</scope>
</reference>
<dbReference type="FunFam" id="1.20.1250.20:FF:000023">
    <property type="entry name" value="Solute carrier family 22 member 6"/>
    <property type="match status" value="1"/>
</dbReference>
<feature type="compositionally biased region" description="Basic and acidic residues" evidence="5">
    <location>
        <begin position="29"/>
        <end position="38"/>
    </location>
</feature>
<evidence type="ECO:0000256" key="1">
    <source>
        <dbReference type="ARBA" id="ARBA00004141"/>
    </source>
</evidence>